<dbReference type="EMBL" id="JAQIBD010000001">
    <property type="protein sequence ID" value="MDM5270881.1"/>
    <property type="molecule type" value="Genomic_DNA"/>
</dbReference>
<proteinExistence type="predicted"/>
<sequence length="155" mass="17472">MDIGYASEKITMYDEKNTAHSVAGQNGKTQLIIAVPFINKTVKDELHMIDTFLSEEEQNEIECHLVVANGQHANPHLEHMDFLIDKEGEFGDWYGLRLQGDVLEGEFTKSLMLISKDGAIFYDEYPKDISSSFNHDTLLRKIAAAKTCYTGKGCH</sequence>
<evidence type="ECO:0000313" key="1">
    <source>
        <dbReference type="EMBL" id="MDM5270881.1"/>
    </source>
</evidence>
<evidence type="ECO:0000313" key="2">
    <source>
        <dbReference type="Proteomes" id="UP001169069"/>
    </source>
</evidence>
<reference evidence="1" key="1">
    <citation type="submission" date="2023-01" db="EMBL/GenBank/DDBJ databases">
        <title>Sulfurovum sp. zt1-1 genome assembly.</title>
        <authorList>
            <person name="Wang J."/>
        </authorList>
    </citation>
    <scope>NUCLEOTIDE SEQUENCE</scope>
    <source>
        <strain evidence="1">Zt1-1</strain>
    </source>
</reference>
<organism evidence="1 2">
    <name type="scientific">Sulfurovum zhangzhouensis</name>
    <dbReference type="NCBI Taxonomy" id="3019067"/>
    <lineage>
        <taxon>Bacteria</taxon>
        <taxon>Pseudomonadati</taxon>
        <taxon>Campylobacterota</taxon>
        <taxon>Epsilonproteobacteria</taxon>
        <taxon>Campylobacterales</taxon>
        <taxon>Sulfurovaceae</taxon>
        <taxon>Sulfurovum</taxon>
    </lineage>
</organism>
<dbReference type="Proteomes" id="UP001169069">
    <property type="component" value="Unassembled WGS sequence"/>
</dbReference>
<keyword evidence="2" id="KW-1185">Reference proteome</keyword>
<protein>
    <submittedName>
        <fullName evidence="1">Uncharacterized protein</fullName>
    </submittedName>
</protein>
<dbReference type="RefSeq" id="WP_289412157.1">
    <property type="nucleotide sequence ID" value="NZ_JAQIBD010000001.1"/>
</dbReference>
<accession>A0ABT7QVM9</accession>
<gene>
    <name evidence="1" type="ORF">PGH07_01665</name>
</gene>
<name>A0ABT7QVM9_9BACT</name>
<comment type="caution">
    <text evidence="1">The sequence shown here is derived from an EMBL/GenBank/DDBJ whole genome shotgun (WGS) entry which is preliminary data.</text>
</comment>